<dbReference type="PROSITE" id="PS00674">
    <property type="entry name" value="AAA"/>
    <property type="match status" value="1"/>
</dbReference>
<dbReference type="InterPro" id="IPR041569">
    <property type="entry name" value="AAA_lid_3"/>
</dbReference>
<dbReference type="Proteomes" id="UP000887566">
    <property type="component" value="Unplaced"/>
</dbReference>
<evidence type="ECO:0000256" key="1">
    <source>
        <dbReference type="ARBA" id="ARBA00022741"/>
    </source>
</evidence>
<accession>A0A914W2V8</accession>
<evidence type="ECO:0000256" key="3">
    <source>
        <dbReference type="RuleBase" id="RU003651"/>
    </source>
</evidence>
<dbReference type="FunFam" id="1.10.8.60:FF:000112">
    <property type="entry name" value="Smallminded, isoform A"/>
    <property type="match status" value="1"/>
</dbReference>
<dbReference type="Gene3D" id="1.10.8.60">
    <property type="match status" value="1"/>
</dbReference>
<reference evidence="7" key="1">
    <citation type="submission" date="2022-11" db="UniProtKB">
        <authorList>
            <consortium name="WormBaseParasite"/>
        </authorList>
    </citation>
    <scope>IDENTIFICATION</scope>
</reference>
<dbReference type="GO" id="GO:0016887">
    <property type="term" value="F:ATP hydrolysis activity"/>
    <property type="evidence" value="ECO:0007669"/>
    <property type="project" value="InterPro"/>
</dbReference>
<keyword evidence="2 3" id="KW-0067">ATP-binding</keyword>
<dbReference type="InterPro" id="IPR003959">
    <property type="entry name" value="ATPase_AAA_core"/>
</dbReference>
<dbReference type="InterPro" id="IPR027417">
    <property type="entry name" value="P-loop_NTPase"/>
</dbReference>
<dbReference type="PANTHER" id="PTHR23077:SF171">
    <property type="entry name" value="NUCLEAR VALOSIN-CONTAINING PROTEIN-LIKE"/>
    <property type="match status" value="1"/>
</dbReference>
<dbReference type="WBParaSite" id="PSAMB.scaffold2903size20647.g19624.t1">
    <property type="protein sequence ID" value="PSAMB.scaffold2903size20647.g19624.t1"/>
    <property type="gene ID" value="PSAMB.scaffold2903size20647.g19624"/>
</dbReference>
<dbReference type="GO" id="GO:0003723">
    <property type="term" value="F:RNA binding"/>
    <property type="evidence" value="ECO:0007669"/>
    <property type="project" value="TreeGrafter"/>
</dbReference>
<dbReference type="Gene3D" id="3.40.50.300">
    <property type="entry name" value="P-loop containing nucleotide triphosphate hydrolases"/>
    <property type="match status" value="1"/>
</dbReference>
<protein>
    <submittedName>
        <fullName evidence="7">Uncharacterized protein</fullName>
    </submittedName>
</protein>
<dbReference type="Pfam" id="PF00004">
    <property type="entry name" value="AAA"/>
    <property type="match status" value="1"/>
</dbReference>
<evidence type="ECO:0000313" key="7">
    <source>
        <dbReference type="WBParaSite" id="PSAMB.scaffold2903size20647.g19624.t1"/>
    </source>
</evidence>
<feature type="domain" description="AAA ATPase AAA+ lid" evidence="5">
    <location>
        <begin position="65"/>
        <end position="108"/>
    </location>
</feature>
<keyword evidence="6" id="KW-1185">Reference proteome</keyword>
<dbReference type="InterPro" id="IPR050168">
    <property type="entry name" value="AAA_ATPase_domain"/>
</dbReference>
<dbReference type="GO" id="GO:0042254">
    <property type="term" value="P:ribosome biogenesis"/>
    <property type="evidence" value="ECO:0007669"/>
    <property type="project" value="TreeGrafter"/>
</dbReference>
<evidence type="ECO:0000259" key="4">
    <source>
        <dbReference type="Pfam" id="PF00004"/>
    </source>
</evidence>
<comment type="similarity">
    <text evidence="3">Belongs to the AAA ATPase family.</text>
</comment>
<dbReference type="Pfam" id="PF17862">
    <property type="entry name" value="AAA_lid_3"/>
    <property type="match status" value="1"/>
</dbReference>
<dbReference type="AlphaFoldDB" id="A0A914W2V8"/>
<keyword evidence="1 3" id="KW-0547">Nucleotide-binding</keyword>
<evidence type="ECO:0000313" key="6">
    <source>
        <dbReference type="Proteomes" id="UP000887566"/>
    </source>
</evidence>
<dbReference type="GO" id="GO:0005634">
    <property type="term" value="C:nucleus"/>
    <property type="evidence" value="ECO:0007669"/>
    <property type="project" value="TreeGrafter"/>
</dbReference>
<feature type="domain" description="ATPase AAA-type core" evidence="4">
    <location>
        <begin position="1"/>
        <end position="39"/>
    </location>
</feature>
<organism evidence="6 7">
    <name type="scientific">Plectus sambesii</name>
    <dbReference type="NCBI Taxonomy" id="2011161"/>
    <lineage>
        <taxon>Eukaryota</taxon>
        <taxon>Metazoa</taxon>
        <taxon>Ecdysozoa</taxon>
        <taxon>Nematoda</taxon>
        <taxon>Chromadorea</taxon>
        <taxon>Plectida</taxon>
        <taxon>Plectina</taxon>
        <taxon>Plectoidea</taxon>
        <taxon>Plectidae</taxon>
        <taxon>Plectus</taxon>
    </lineage>
</organism>
<dbReference type="PANTHER" id="PTHR23077">
    <property type="entry name" value="AAA-FAMILY ATPASE"/>
    <property type="match status" value="1"/>
</dbReference>
<proteinExistence type="inferred from homology"/>
<dbReference type="GO" id="GO:0005524">
    <property type="term" value="F:ATP binding"/>
    <property type="evidence" value="ECO:0007669"/>
    <property type="project" value="UniProtKB-KW"/>
</dbReference>
<name>A0A914W2V8_9BILA</name>
<dbReference type="GO" id="GO:1990275">
    <property type="term" value="F:preribosome binding"/>
    <property type="evidence" value="ECO:0007669"/>
    <property type="project" value="TreeGrafter"/>
</dbReference>
<dbReference type="SUPFAM" id="SSF52540">
    <property type="entry name" value="P-loop containing nucleoside triphosphate hydrolases"/>
    <property type="match status" value="1"/>
</dbReference>
<sequence length="155" mass="17031">MDGIEARKQVFLIGATNRPDIVDPAILRPGRLDKILFVGFPAPEDRADILRALTKNGSRPKLAADVSLDEVAADANLEWFTGADLAALVREACVAALKEKLSLKSAEDGKSDVVGRSEVRKEHFQEAARNVRSSVNPADRVRYELLRQTYSSSQK</sequence>
<dbReference type="InterPro" id="IPR003960">
    <property type="entry name" value="ATPase_AAA_CS"/>
</dbReference>
<evidence type="ECO:0000256" key="2">
    <source>
        <dbReference type="ARBA" id="ARBA00022840"/>
    </source>
</evidence>
<evidence type="ECO:0000259" key="5">
    <source>
        <dbReference type="Pfam" id="PF17862"/>
    </source>
</evidence>